<dbReference type="Proteomes" id="UP000251647">
    <property type="component" value="Unassembled WGS sequence"/>
</dbReference>
<accession>A0A2T3QIS9</accession>
<proteinExistence type="predicted"/>
<protein>
    <submittedName>
        <fullName evidence="1">Uncharacterized protein</fullName>
    </submittedName>
</protein>
<name>A0A2T3QIS9_PHODM</name>
<gene>
    <name evidence="1" type="ORF">NCTC11647_03179</name>
</gene>
<dbReference type="AlphaFoldDB" id="A0A2T3QIS9"/>
<organism evidence="1 2">
    <name type="scientific">Photobacterium damselae</name>
    <dbReference type="NCBI Taxonomy" id="38293"/>
    <lineage>
        <taxon>Bacteria</taxon>
        <taxon>Pseudomonadati</taxon>
        <taxon>Pseudomonadota</taxon>
        <taxon>Gammaproteobacteria</taxon>
        <taxon>Vibrionales</taxon>
        <taxon>Vibrionaceae</taxon>
        <taxon>Photobacterium</taxon>
    </lineage>
</organism>
<sequence length="171" mass="17618">MKKTMTTLAIAGLCAMSAGAFAATDSANAVVTWKGTVPGVLPGNTITVTGLGGGDIPAGQLNVLEDGTFASAESVILESRSYDETKPESERTGDLIQATWKLKAVSVSPASYHKEDVKVSFNNSEIAVGTDLGDLTDTISVDVRNDVANDQVTPSQSVQVTTIAVASVEVA</sequence>
<reference evidence="1 2" key="1">
    <citation type="submission" date="2018-06" db="EMBL/GenBank/DDBJ databases">
        <authorList>
            <consortium name="Pathogen Informatics"/>
            <person name="Doyle S."/>
        </authorList>
    </citation>
    <scope>NUCLEOTIDE SEQUENCE [LARGE SCALE GENOMIC DNA]</scope>
    <source>
        <strain evidence="1 2">NCTC11647</strain>
    </source>
</reference>
<evidence type="ECO:0000313" key="1">
    <source>
        <dbReference type="EMBL" id="SPY44241.1"/>
    </source>
</evidence>
<dbReference type="OrthoDB" id="7106892at2"/>
<dbReference type="RefSeq" id="WP_005306211.1">
    <property type="nucleotide sequence ID" value="NZ_PYOG01000013.1"/>
</dbReference>
<evidence type="ECO:0000313" key="2">
    <source>
        <dbReference type="Proteomes" id="UP000251647"/>
    </source>
</evidence>
<dbReference type="EMBL" id="UATL01000005">
    <property type="protein sequence ID" value="SPY44241.1"/>
    <property type="molecule type" value="Genomic_DNA"/>
</dbReference>